<protein>
    <submittedName>
        <fullName evidence="3">Uncharacterized protein</fullName>
    </submittedName>
</protein>
<dbReference type="GeneID" id="43590549"/>
<evidence type="ECO:0000313" key="4">
    <source>
        <dbReference type="Proteomes" id="UP000322225"/>
    </source>
</evidence>
<feature type="region of interest" description="Disordered" evidence="1">
    <location>
        <begin position="258"/>
        <end position="277"/>
    </location>
</feature>
<name>A0AAJ8LJH3_9TREE</name>
<gene>
    <name evidence="3" type="ORF">CI109_102674</name>
</gene>
<evidence type="ECO:0000256" key="1">
    <source>
        <dbReference type="SAM" id="MobiDB-lite"/>
    </source>
</evidence>
<evidence type="ECO:0000313" key="3">
    <source>
        <dbReference type="EMBL" id="WWD18224.1"/>
    </source>
</evidence>
<dbReference type="AlphaFoldDB" id="A0AAJ8LJH3"/>
<reference evidence="3" key="2">
    <citation type="submission" date="2024-01" db="EMBL/GenBank/DDBJ databases">
        <title>Comparative genomics of Cryptococcus and Kwoniella reveals pathogenesis evolution and contrasting modes of karyotype evolution via chromosome fusion or intercentromeric recombination.</title>
        <authorList>
            <person name="Coelho M.A."/>
            <person name="David-Palma M."/>
            <person name="Shea T."/>
            <person name="Bowers K."/>
            <person name="McGinley-Smith S."/>
            <person name="Mohammad A.W."/>
            <person name="Gnirke A."/>
            <person name="Yurkov A.M."/>
            <person name="Nowrousian M."/>
            <person name="Sun S."/>
            <person name="Cuomo C.A."/>
            <person name="Heitman J."/>
        </authorList>
    </citation>
    <scope>NUCLEOTIDE SEQUENCE</scope>
    <source>
        <strain evidence="3">CBS 12478</strain>
    </source>
</reference>
<keyword evidence="2" id="KW-0472">Membrane</keyword>
<dbReference type="KEGG" id="ksn:43590549"/>
<keyword evidence="4" id="KW-1185">Reference proteome</keyword>
<feature type="transmembrane region" description="Helical" evidence="2">
    <location>
        <begin position="12"/>
        <end position="31"/>
    </location>
</feature>
<accession>A0AAJ8LJH3</accession>
<dbReference type="RefSeq" id="XP_065823246.1">
    <property type="nucleotide sequence ID" value="XM_065967174.1"/>
</dbReference>
<organism evidence="3 4">
    <name type="scientific">Kwoniella shandongensis</name>
    <dbReference type="NCBI Taxonomy" id="1734106"/>
    <lineage>
        <taxon>Eukaryota</taxon>
        <taxon>Fungi</taxon>
        <taxon>Dikarya</taxon>
        <taxon>Basidiomycota</taxon>
        <taxon>Agaricomycotina</taxon>
        <taxon>Tremellomycetes</taxon>
        <taxon>Tremellales</taxon>
        <taxon>Cryptococcaceae</taxon>
        <taxon>Kwoniella</taxon>
    </lineage>
</organism>
<sequence length="435" mass="48951">MRLTAPPRTTSLVSLLVLPVPLAALVLAYLWTVSKRPNIPDYAQVEDPHQWGFPRWYGQGLSPYDYGIKLDGEEEDKCDDPKKVLLFIDDSLEMPHAITTLKSLQSDPSINISLISPFSPDWNSSQSASDNLVDAGCDKVDWIWRIGGFTGDIAAETCGKAVWVQEDWNQRAGITLLDRPHDLLKSLMDQEHEEGEAQRRLVSHVLPAAELVVGYHHDFNIFYPSRRGSSQDTLTYFPNTDTSPRDYPSLPWGRTWSIHSPSKKAPPKTKPEEDPFAPQSAYRRYWAKSQEKRAAAMRHAGICLFEGWQDGVVDEWVAQAMLSGCVVAMVPPHAEHDMFGSLILPLPRPTLSDPTLPLPLPVDTLNAVLRHTPSSELKQKALQAFIASRHHLHPRARVKAVQEVVKKWDLGGRGYDFPHGYRWDCDSVIKPTWCG</sequence>
<dbReference type="EMBL" id="CP144054">
    <property type="protein sequence ID" value="WWD18224.1"/>
    <property type="molecule type" value="Genomic_DNA"/>
</dbReference>
<dbReference type="Proteomes" id="UP000322225">
    <property type="component" value="Chromosome 4"/>
</dbReference>
<evidence type="ECO:0000256" key="2">
    <source>
        <dbReference type="SAM" id="Phobius"/>
    </source>
</evidence>
<reference evidence="3" key="1">
    <citation type="submission" date="2017-08" db="EMBL/GenBank/DDBJ databases">
        <authorList>
            <person name="Cuomo C."/>
            <person name="Billmyre B."/>
            <person name="Heitman J."/>
        </authorList>
    </citation>
    <scope>NUCLEOTIDE SEQUENCE</scope>
    <source>
        <strain evidence="3">CBS 12478</strain>
    </source>
</reference>
<proteinExistence type="predicted"/>
<keyword evidence="2" id="KW-0812">Transmembrane</keyword>
<keyword evidence="2" id="KW-1133">Transmembrane helix</keyword>